<accession>A0A016U601</accession>
<reference evidence="2" key="1">
    <citation type="journal article" date="2015" name="Nat. Genet.">
        <title>The genome and transcriptome of the zoonotic hookworm Ancylostoma ceylanicum identify infection-specific gene families.</title>
        <authorList>
            <person name="Schwarz E.M."/>
            <person name="Hu Y."/>
            <person name="Antoshechkin I."/>
            <person name="Miller M.M."/>
            <person name="Sternberg P.W."/>
            <person name="Aroian R.V."/>
        </authorList>
    </citation>
    <scope>NUCLEOTIDE SEQUENCE</scope>
    <source>
        <strain evidence="2">HY135</strain>
    </source>
</reference>
<organism evidence="1 2">
    <name type="scientific">Ancylostoma ceylanicum</name>
    <dbReference type="NCBI Taxonomy" id="53326"/>
    <lineage>
        <taxon>Eukaryota</taxon>
        <taxon>Metazoa</taxon>
        <taxon>Ecdysozoa</taxon>
        <taxon>Nematoda</taxon>
        <taxon>Chromadorea</taxon>
        <taxon>Rhabditida</taxon>
        <taxon>Rhabditina</taxon>
        <taxon>Rhabditomorpha</taxon>
        <taxon>Strongyloidea</taxon>
        <taxon>Ancylostomatidae</taxon>
        <taxon>Ancylostomatinae</taxon>
        <taxon>Ancylostoma</taxon>
    </lineage>
</organism>
<name>A0A016U601_9BILA</name>
<gene>
    <name evidence="1" type="primary">Acey_s0055.g2622</name>
    <name evidence="1" type="ORF">Y032_0055g2622</name>
</gene>
<evidence type="ECO:0000313" key="1">
    <source>
        <dbReference type="EMBL" id="EYC10550.1"/>
    </source>
</evidence>
<dbReference type="EMBL" id="JARK01001391">
    <property type="protein sequence ID" value="EYC10550.1"/>
    <property type="molecule type" value="Genomic_DNA"/>
</dbReference>
<keyword evidence="2" id="KW-1185">Reference proteome</keyword>
<proteinExistence type="predicted"/>
<protein>
    <submittedName>
        <fullName evidence="1">Uncharacterized protein</fullName>
    </submittedName>
</protein>
<sequence>MKSSELTTAYTSGYSYAYAYIHTHMHHLYPLYFRLPTSGTSDIPVIFGASDFRVPTTEISNLTSAHP</sequence>
<evidence type="ECO:0000313" key="2">
    <source>
        <dbReference type="Proteomes" id="UP000024635"/>
    </source>
</evidence>
<dbReference type="Proteomes" id="UP000024635">
    <property type="component" value="Unassembled WGS sequence"/>
</dbReference>
<dbReference type="AlphaFoldDB" id="A0A016U601"/>
<comment type="caution">
    <text evidence="1">The sequence shown here is derived from an EMBL/GenBank/DDBJ whole genome shotgun (WGS) entry which is preliminary data.</text>
</comment>